<evidence type="ECO:0000313" key="3">
    <source>
        <dbReference type="EMBL" id="MBX55148.1"/>
    </source>
</evidence>
<dbReference type="Pfam" id="PF21529">
    <property type="entry name" value="GLV1-2"/>
    <property type="match status" value="1"/>
</dbReference>
<proteinExistence type="predicted"/>
<dbReference type="EMBL" id="GGEC01074664">
    <property type="protein sequence ID" value="MBX55148.1"/>
    <property type="molecule type" value="Transcribed_RNA"/>
</dbReference>
<protein>
    <submittedName>
        <fullName evidence="3">Uncharacterized protein</fullName>
    </submittedName>
</protein>
<feature type="chain" id="PRO_5015166555" evidence="2">
    <location>
        <begin position="22"/>
        <end position="152"/>
    </location>
</feature>
<dbReference type="PANTHER" id="PTHR33743:SF19">
    <property type="entry name" value="PROTEIN GOLVEN 6"/>
    <property type="match status" value="1"/>
</dbReference>
<feature type="compositionally biased region" description="Basic and acidic residues" evidence="1">
    <location>
        <begin position="83"/>
        <end position="92"/>
    </location>
</feature>
<dbReference type="AlphaFoldDB" id="A0A2P2PK79"/>
<accession>A0A2P2PK79</accession>
<name>A0A2P2PK79_RHIMU</name>
<evidence type="ECO:0000256" key="1">
    <source>
        <dbReference type="SAM" id="MobiDB-lite"/>
    </source>
</evidence>
<organism evidence="3">
    <name type="scientific">Rhizophora mucronata</name>
    <name type="common">Asiatic mangrove</name>
    <dbReference type="NCBI Taxonomy" id="61149"/>
    <lineage>
        <taxon>Eukaryota</taxon>
        <taxon>Viridiplantae</taxon>
        <taxon>Streptophyta</taxon>
        <taxon>Embryophyta</taxon>
        <taxon>Tracheophyta</taxon>
        <taxon>Spermatophyta</taxon>
        <taxon>Magnoliopsida</taxon>
        <taxon>eudicotyledons</taxon>
        <taxon>Gunneridae</taxon>
        <taxon>Pentapetalae</taxon>
        <taxon>rosids</taxon>
        <taxon>fabids</taxon>
        <taxon>Malpighiales</taxon>
        <taxon>Rhizophoraceae</taxon>
        <taxon>Rhizophora</taxon>
    </lineage>
</organism>
<keyword evidence="2" id="KW-0732">Signal</keyword>
<evidence type="ECO:0000256" key="2">
    <source>
        <dbReference type="SAM" id="SignalP"/>
    </source>
</evidence>
<reference evidence="3" key="1">
    <citation type="submission" date="2018-02" db="EMBL/GenBank/DDBJ databases">
        <title>Rhizophora mucronata_Transcriptome.</title>
        <authorList>
            <person name="Meera S.P."/>
            <person name="Sreeshan A."/>
            <person name="Augustine A."/>
        </authorList>
    </citation>
    <scope>NUCLEOTIDE SEQUENCE</scope>
    <source>
        <tissue evidence="3">Leaf</tissue>
    </source>
</reference>
<feature type="region of interest" description="Disordered" evidence="1">
    <location>
        <begin position="80"/>
        <end position="104"/>
    </location>
</feature>
<dbReference type="InterPro" id="IPR049306">
    <property type="entry name" value="GLV1-2"/>
</dbReference>
<sequence>MRPSLVFSLLLFFLILREAQGIRLEKGFMQVEYQNANVGKNPLTETRNDGINGEVILCKEGHCTGTNRKLATVTTTISTATSKNEKSGENKAHSISRGGLINGEMRAEHEKVTTNSSPGSGHQEVIHDHYVDNMDMAEMDYSPAKRKPPIHN</sequence>
<feature type="signal peptide" evidence="2">
    <location>
        <begin position="1"/>
        <end position="21"/>
    </location>
</feature>
<dbReference type="PANTHER" id="PTHR33743">
    <property type="entry name" value="PROTEIN GOLVEN 6-RELATED"/>
    <property type="match status" value="1"/>
</dbReference>